<sequence>MPGEGGADDGADDEADAVVDGFAVVPAAVATPFSSSPAHPAVTAINDTVIIMVNLGILIATSP</sequence>
<keyword evidence="2" id="KW-1185">Reference proteome</keyword>
<dbReference type="Proteomes" id="UP000262882">
    <property type="component" value="Unassembled WGS sequence"/>
</dbReference>
<dbReference type="RefSeq" id="WP_117402305.1">
    <property type="nucleotide sequence ID" value="NZ_QVNQ01000008.1"/>
</dbReference>
<dbReference type="AlphaFoldDB" id="A0A372GCB4"/>
<comment type="caution">
    <text evidence="1">The sequence shown here is derived from an EMBL/GenBank/DDBJ whole genome shotgun (WGS) entry which is preliminary data.</text>
</comment>
<reference evidence="1 2" key="1">
    <citation type="submission" date="2018-08" db="EMBL/GenBank/DDBJ databases">
        <title>Actinomadura spongicola sp. nov., isolated from marine sponge Leucetta chagosensis.</title>
        <authorList>
            <person name="Li L."/>
            <person name="Lin H.W."/>
        </authorList>
    </citation>
    <scope>NUCLEOTIDE SEQUENCE [LARGE SCALE GENOMIC DNA]</scope>
    <source>
        <strain evidence="1 2">LHW52907</strain>
    </source>
</reference>
<evidence type="ECO:0000313" key="1">
    <source>
        <dbReference type="EMBL" id="RFS82802.1"/>
    </source>
</evidence>
<organism evidence="1 2">
    <name type="scientific">Actinomadura spongiicola</name>
    <dbReference type="NCBI Taxonomy" id="2303421"/>
    <lineage>
        <taxon>Bacteria</taxon>
        <taxon>Bacillati</taxon>
        <taxon>Actinomycetota</taxon>
        <taxon>Actinomycetes</taxon>
        <taxon>Streptosporangiales</taxon>
        <taxon>Thermomonosporaceae</taxon>
        <taxon>Actinomadura</taxon>
    </lineage>
</organism>
<dbReference type="EMBL" id="QVNQ01000008">
    <property type="protein sequence ID" value="RFS82802.1"/>
    <property type="molecule type" value="Genomic_DNA"/>
</dbReference>
<protein>
    <submittedName>
        <fullName evidence="1">Uncharacterized protein</fullName>
    </submittedName>
</protein>
<accession>A0A372GCB4</accession>
<name>A0A372GCB4_9ACTN</name>
<evidence type="ECO:0000313" key="2">
    <source>
        <dbReference type="Proteomes" id="UP000262882"/>
    </source>
</evidence>
<gene>
    <name evidence="1" type="ORF">D0T12_25585</name>
</gene>
<proteinExistence type="predicted"/>